<dbReference type="Gene3D" id="1.10.1740.10">
    <property type="match status" value="1"/>
</dbReference>
<dbReference type="OrthoDB" id="9784984at2"/>
<keyword evidence="2 6" id="KW-0805">Transcription regulation</keyword>
<protein>
    <recommendedName>
        <fullName evidence="6">RNA polymerase sigma factor</fullName>
    </recommendedName>
</protein>
<evidence type="ECO:0000256" key="6">
    <source>
        <dbReference type="RuleBase" id="RU000716"/>
    </source>
</evidence>
<comment type="caution">
    <text evidence="9">The sequence shown here is derived from an EMBL/GenBank/DDBJ whole genome shotgun (WGS) entry which is preliminary data.</text>
</comment>
<accession>A0A562QCW8</accession>
<dbReference type="InterPro" id="IPR013325">
    <property type="entry name" value="RNA_pol_sigma_r2"/>
</dbReference>
<dbReference type="AlphaFoldDB" id="A0A562QCW8"/>
<keyword evidence="3 6" id="KW-0731">Sigma factor</keyword>
<dbReference type="Gene3D" id="1.10.10.10">
    <property type="entry name" value="Winged helix-like DNA-binding domain superfamily/Winged helix DNA-binding domain"/>
    <property type="match status" value="1"/>
</dbReference>
<dbReference type="PANTHER" id="PTHR43133">
    <property type="entry name" value="RNA POLYMERASE ECF-TYPE SIGMA FACTO"/>
    <property type="match status" value="1"/>
</dbReference>
<dbReference type="GO" id="GO:0006352">
    <property type="term" value="P:DNA-templated transcription initiation"/>
    <property type="evidence" value="ECO:0007669"/>
    <property type="project" value="InterPro"/>
</dbReference>
<dbReference type="InterPro" id="IPR036388">
    <property type="entry name" value="WH-like_DNA-bd_sf"/>
</dbReference>
<gene>
    <name evidence="9" type="ORF">IQ10_02828</name>
</gene>
<dbReference type="NCBIfam" id="TIGR02937">
    <property type="entry name" value="sigma70-ECF"/>
    <property type="match status" value="1"/>
</dbReference>
<dbReference type="EMBL" id="VLKZ01000008">
    <property type="protein sequence ID" value="TWI54607.1"/>
    <property type="molecule type" value="Genomic_DNA"/>
</dbReference>
<evidence type="ECO:0000313" key="9">
    <source>
        <dbReference type="EMBL" id="TWI54607.1"/>
    </source>
</evidence>
<evidence type="ECO:0000256" key="3">
    <source>
        <dbReference type="ARBA" id="ARBA00023082"/>
    </source>
</evidence>
<evidence type="ECO:0000256" key="1">
    <source>
        <dbReference type="ARBA" id="ARBA00010641"/>
    </source>
</evidence>
<evidence type="ECO:0000259" key="8">
    <source>
        <dbReference type="Pfam" id="PF08281"/>
    </source>
</evidence>
<dbReference type="GO" id="GO:0003677">
    <property type="term" value="F:DNA binding"/>
    <property type="evidence" value="ECO:0007669"/>
    <property type="project" value="UniProtKB-KW"/>
</dbReference>
<dbReference type="GO" id="GO:0006950">
    <property type="term" value="P:response to stress"/>
    <property type="evidence" value="ECO:0007669"/>
    <property type="project" value="UniProtKB-ARBA"/>
</dbReference>
<feature type="domain" description="RNA polymerase sigma-70 region 2" evidence="7">
    <location>
        <begin position="20"/>
        <end position="86"/>
    </location>
</feature>
<dbReference type="InterPro" id="IPR000838">
    <property type="entry name" value="RNA_pol_sigma70_ECF_CS"/>
</dbReference>
<evidence type="ECO:0000256" key="4">
    <source>
        <dbReference type="ARBA" id="ARBA00023125"/>
    </source>
</evidence>
<organism evidence="9 10">
    <name type="scientific">Halalkalibacter nanhaiisediminis</name>
    <dbReference type="NCBI Taxonomy" id="688079"/>
    <lineage>
        <taxon>Bacteria</taxon>
        <taxon>Bacillati</taxon>
        <taxon>Bacillota</taxon>
        <taxon>Bacilli</taxon>
        <taxon>Bacillales</taxon>
        <taxon>Bacillaceae</taxon>
        <taxon>Halalkalibacter</taxon>
    </lineage>
</organism>
<reference evidence="9 10" key="1">
    <citation type="journal article" date="2015" name="Stand. Genomic Sci.">
        <title>Genomic Encyclopedia of Bacterial and Archaeal Type Strains, Phase III: the genomes of soil and plant-associated and newly described type strains.</title>
        <authorList>
            <person name="Whitman W.B."/>
            <person name="Woyke T."/>
            <person name="Klenk H.P."/>
            <person name="Zhou Y."/>
            <person name="Lilburn T.G."/>
            <person name="Beck B.J."/>
            <person name="De Vos P."/>
            <person name="Vandamme P."/>
            <person name="Eisen J.A."/>
            <person name="Garrity G."/>
            <person name="Hugenholtz P."/>
            <person name="Kyrpides N.C."/>
        </authorList>
    </citation>
    <scope>NUCLEOTIDE SEQUENCE [LARGE SCALE GENOMIC DNA]</scope>
    <source>
        <strain evidence="9 10">CGMCC 1.10116</strain>
    </source>
</reference>
<dbReference type="Pfam" id="PF08281">
    <property type="entry name" value="Sigma70_r4_2"/>
    <property type="match status" value="1"/>
</dbReference>
<dbReference type="SUPFAM" id="SSF88659">
    <property type="entry name" value="Sigma3 and sigma4 domains of RNA polymerase sigma factors"/>
    <property type="match status" value="1"/>
</dbReference>
<evidence type="ECO:0000259" key="7">
    <source>
        <dbReference type="Pfam" id="PF04542"/>
    </source>
</evidence>
<evidence type="ECO:0000256" key="5">
    <source>
        <dbReference type="ARBA" id="ARBA00023163"/>
    </source>
</evidence>
<keyword evidence="4 6" id="KW-0238">DNA-binding</keyword>
<dbReference type="Proteomes" id="UP000315711">
    <property type="component" value="Unassembled WGS sequence"/>
</dbReference>
<comment type="similarity">
    <text evidence="1 6">Belongs to the sigma-70 factor family. ECF subfamily.</text>
</comment>
<keyword evidence="5 6" id="KW-0804">Transcription</keyword>
<dbReference type="SUPFAM" id="SSF88946">
    <property type="entry name" value="Sigma2 domain of RNA polymerase sigma factors"/>
    <property type="match status" value="1"/>
</dbReference>
<feature type="domain" description="RNA polymerase sigma factor 70 region 4 type 2" evidence="8">
    <location>
        <begin position="113"/>
        <end position="165"/>
    </location>
</feature>
<dbReference type="InterPro" id="IPR039425">
    <property type="entry name" value="RNA_pol_sigma-70-like"/>
</dbReference>
<proteinExistence type="inferred from homology"/>
<dbReference type="InterPro" id="IPR014284">
    <property type="entry name" value="RNA_pol_sigma-70_dom"/>
</dbReference>
<dbReference type="InterPro" id="IPR013249">
    <property type="entry name" value="RNA_pol_sigma70_r4_t2"/>
</dbReference>
<dbReference type="InterPro" id="IPR007627">
    <property type="entry name" value="RNA_pol_sigma70_r2"/>
</dbReference>
<dbReference type="InterPro" id="IPR013324">
    <property type="entry name" value="RNA_pol_sigma_r3/r4-like"/>
</dbReference>
<dbReference type="Pfam" id="PF04542">
    <property type="entry name" value="Sigma70_r2"/>
    <property type="match status" value="1"/>
</dbReference>
<evidence type="ECO:0000313" key="10">
    <source>
        <dbReference type="Proteomes" id="UP000315711"/>
    </source>
</evidence>
<name>A0A562QCW8_9BACI</name>
<dbReference type="CDD" id="cd06171">
    <property type="entry name" value="Sigma70_r4"/>
    <property type="match status" value="1"/>
</dbReference>
<sequence length="176" mass="20925">MDEQLVLRAKQGDDDAFGQLIECHLKTVEKFAFQLGVEHDQVEDVTQEVFIKVYRFLHKHNRGKFTTWLYSITLNVVRDLYRREKRQKRKEYALKRVVSETAYVEGHFDEESRALHECIRLLDEKYKIPIILHYFHDQPYQEIAEVLGVSEGAIKTRMLRAKQQLKGKFEKVGEQI</sequence>
<keyword evidence="10" id="KW-1185">Reference proteome</keyword>
<evidence type="ECO:0000256" key="2">
    <source>
        <dbReference type="ARBA" id="ARBA00023015"/>
    </source>
</evidence>
<dbReference type="PROSITE" id="PS01063">
    <property type="entry name" value="SIGMA70_ECF"/>
    <property type="match status" value="1"/>
</dbReference>
<dbReference type="PANTHER" id="PTHR43133:SF60">
    <property type="entry name" value="RNA POLYMERASE SIGMA FACTOR SIGV"/>
    <property type="match status" value="1"/>
</dbReference>
<dbReference type="GO" id="GO:0016987">
    <property type="term" value="F:sigma factor activity"/>
    <property type="evidence" value="ECO:0007669"/>
    <property type="project" value="UniProtKB-KW"/>
</dbReference>
<dbReference type="RefSeq" id="WP_144451079.1">
    <property type="nucleotide sequence ID" value="NZ_VLKZ01000008.1"/>
</dbReference>